<sequence length="276" mass="32660">MELRRLEDEILEKELEEIAQRSETFVRERELLEKKKEEIIERLKQDKITKQQKILNIWEMKNMKRGEKLLIEELQKRVLEATSLVEEMVGIVKEGEQKDEVEIDFSILEIIDRARQEKSVLEVEVQQVEGRIEQIKSAKERLKEDIKQIKEAKQIMVQEVEALKKEIIGKQMMIDQFVHQRMFEMNFIIEKGRKESEILAFGGLEIERMATGLLTEEVLEKERKEEEEKKLEKERLEKERKDKEVTVQNVPLGAISFRCDKCGTVISLDLALTHTL</sequence>
<feature type="coiled-coil region" evidence="1">
    <location>
        <begin position="111"/>
        <end position="166"/>
    </location>
</feature>
<organism evidence="2">
    <name type="scientific">Arcella intermedia</name>
    <dbReference type="NCBI Taxonomy" id="1963864"/>
    <lineage>
        <taxon>Eukaryota</taxon>
        <taxon>Amoebozoa</taxon>
        <taxon>Tubulinea</taxon>
        <taxon>Elardia</taxon>
        <taxon>Arcellinida</taxon>
        <taxon>Sphaerothecina</taxon>
        <taxon>Arcellidae</taxon>
        <taxon>Arcella</taxon>
    </lineage>
</organism>
<feature type="coiled-coil region" evidence="1">
    <location>
        <begin position="3"/>
        <end position="49"/>
    </location>
</feature>
<name>A0A6B2LCM8_9EUKA</name>
<protein>
    <submittedName>
        <fullName evidence="2">Uncharacterized protein</fullName>
    </submittedName>
</protein>
<evidence type="ECO:0000256" key="1">
    <source>
        <dbReference type="SAM" id="Coils"/>
    </source>
</evidence>
<dbReference type="AlphaFoldDB" id="A0A6B2LCM8"/>
<proteinExistence type="predicted"/>
<reference evidence="2" key="1">
    <citation type="journal article" date="2020" name="J. Eukaryot. Microbiol.">
        <title>De novo Sequencing, Assembly and Annotation of the Transcriptome for the Free-Living Testate Amoeba Arcella intermedia.</title>
        <authorList>
            <person name="Ribeiro G.M."/>
            <person name="Porfirio-Sousa A.L."/>
            <person name="Maurer-Alcala X.X."/>
            <person name="Katz L.A."/>
            <person name="Lahr D.J.G."/>
        </authorList>
    </citation>
    <scope>NUCLEOTIDE SEQUENCE</scope>
</reference>
<feature type="coiled-coil region" evidence="1">
    <location>
        <begin position="214"/>
        <end position="246"/>
    </location>
</feature>
<keyword evidence="1" id="KW-0175">Coiled coil</keyword>
<dbReference type="EMBL" id="GIBP01005776">
    <property type="protein sequence ID" value="NDV34745.1"/>
    <property type="molecule type" value="Transcribed_RNA"/>
</dbReference>
<accession>A0A6B2LCM8</accession>
<evidence type="ECO:0000313" key="2">
    <source>
        <dbReference type="EMBL" id="NDV34745.1"/>
    </source>
</evidence>